<proteinExistence type="inferred from homology"/>
<evidence type="ECO:0000256" key="4">
    <source>
        <dbReference type="ARBA" id="ARBA00022448"/>
    </source>
</evidence>
<dbReference type="GO" id="GO:0005524">
    <property type="term" value="F:ATP binding"/>
    <property type="evidence" value="ECO:0007669"/>
    <property type="project" value="UniProtKB-UniRule"/>
</dbReference>
<evidence type="ECO:0000313" key="11">
    <source>
        <dbReference type="EMBL" id="MVO17560.1"/>
    </source>
</evidence>
<evidence type="ECO:0000256" key="3">
    <source>
        <dbReference type="ARBA" id="ARBA00007681"/>
    </source>
</evidence>
<reference evidence="11 12" key="1">
    <citation type="submission" date="2019-12" db="EMBL/GenBank/DDBJ databases">
        <authorList>
            <person name="Zhang Y.-J."/>
        </authorList>
    </citation>
    <scope>NUCLEOTIDE SEQUENCE [LARGE SCALE GENOMIC DNA]</scope>
    <source>
        <strain evidence="11 12">CY05</strain>
    </source>
</reference>
<protein>
    <recommendedName>
        <fullName evidence="10">ATP synthase gamma chain</fullName>
    </recommendedName>
    <alternativeName>
        <fullName evidence="10">ATP synthase F1 sector gamma subunit</fullName>
    </alternativeName>
    <alternativeName>
        <fullName evidence="10">F-ATPase gamma subunit</fullName>
    </alternativeName>
</protein>
<dbReference type="Gene3D" id="1.10.287.80">
    <property type="entry name" value="ATP synthase, gamma subunit, helix hairpin domain"/>
    <property type="match status" value="1"/>
</dbReference>
<dbReference type="HAMAP" id="MF_00815">
    <property type="entry name" value="ATP_synth_gamma_bact"/>
    <property type="match status" value="1"/>
</dbReference>
<keyword evidence="12" id="KW-1185">Reference proteome</keyword>
<dbReference type="Pfam" id="PF00231">
    <property type="entry name" value="ATP-synt"/>
    <property type="match status" value="1"/>
</dbReference>
<evidence type="ECO:0000256" key="8">
    <source>
        <dbReference type="ARBA" id="ARBA00023196"/>
    </source>
</evidence>
<dbReference type="NCBIfam" id="NF004146">
    <property type="entry name" value="PRK05621.1-4"/>
    <property type="match status" value="1"/>
</dbReference>
<dbReference type="AlphaFoldDB" id="A0A6L6WJ99"/>
<keyword evidence="6 10" id="KW-0406">Ion transport</keyword>
<comment type="subunit">
    <text evidence="10">F-type ATPases have 2 components, CF(1) - the catalytic core - and CF(0) - the membrane proton channel. CF(1) has five subunits: alpha(3), beta(3), gamma(1), delta(1), epsilon(1). CF(0) has three main subunits: a, b and c.</text>
</comment>
<dbReference type="InterPro" id="IPR035968">
    <property type="entry name" value="ATP_synth_F1_ATPase_gsu"/>
</dbReference>
<dbReference type="FunFam" id="1.10.287.80:FF:000001">
    <property type="entry name" value="ATP synthase gamma chain"/>
    <property type="match status" value="1"/>
</dbReference>
<dbReference type="Gene3D" id="3.40.1380.10">
    <property type="match status" value="1"/>
</dbReference>
<dbReference type="GO" id="GO:0042777">
    <property type="term" value="P:proton motive force-driven plasma membrane ATP synthesis"/>
    <property type="evidence" value="ECO:0007669"/>
    <property type="project" value="UniProtKB-UniRule"/>
</dbReference>
<keyword evidence="4 10" id="KW-0813">Transport</keyword>
<dbReference type="Proteomes" id="UP000478892">
    <property type="component" value="Unassembled WGS sequence"/>
</dbReference>
<organism evidence="11 12">
    <name type="scientific">Parasedimentitalea huanghaiensis</name>
    <dbReference type="NCBI Taxonomy" id="2682100"/>
    <lineage>
        <taxon>Bacteria</taxon>
        <taxon>Pseudomonadati</taxon>
        <taxon>Pseudomonadota</taxon>
        <taxon>Alphaproteobacteria</taxon>
        <taxon>Rhodobacterales</taxon>
        <taxon>Paracoccaceae</taxon>
        <taxon>Parasedimentitalea</taxon>
    </lineage>
</organism>
<comment type="subcellular location">
    <subcellularLocation>
        <location evidence="10">Cell membrane</location>
        <topology evidence="10">Peripheral membrane protein</topology>
    </subcellularLocation>
    <subcellularLocation>
        <location evidence="2">Membrane</location>
        <topology evidence="2">Peripheral membrane protein</topology>
    </subcellularLocation>
</comment>
<evidence type="ECO:0000256" key="9">
    <source>
        <dbReference type="ARBA" id="ARBA00023310"/>
    </source>
</evidence>
<name>A0A6L6WJ99_9RHOB</name>
<dbReference type="CDD" id="cd12151">
    <property type="entry name" value="F1-ATPase_gamma"/>
    <property type="match status" value="1"/>
</dbReference>
<dbReference type="PROSITE" id="PS00153">
    <property type="entry name" value="ATPASE_GAMMA"/>
    <property type="match status" value="1"/>
</dbReference>
<accession>A0A6L6WJ99</accession>
<dbReference type="PRINTS" id="PR00126">
    <property type="entry name" value="ATPASEGAMMA"/>
</dbReference>
<dbReference type="PIRSF" id="PIRSF039089">
    <property type="entry name" value="ATP_synthase_gamma"/>
    <property type="match status" value="1"/>
</dbReference>
<evidence type="ECO:0000256" key="10">
    <source>
        <dbReference type="HAMAP-Rule" id="MF_00815"/>
    </source>
</evidence>
<evidence type="ECO:0000256" key="5">
    <source>
        <dbReference type="ARBA" id="ARBA00022781"/>
    </source>
</evidence>
<evidence type="ECO:0000256" key="7">
    <source>
        <dbReference type="ARBA" id="ARBA00023136"/>
    </source>
</evidence>
<sequence>MPNLKDLKNRIESVKSTRKITKAMQMVAAAKLRRAQEAAEESRPYTKRFNAVMAGLAASVGGSDSAPLLLRGTGSDQTHLLVVMTSERGLCGGFNSSIAKLARQKAEELKTAGKTVKILTVGKKGRDSLKRDLGDCYVGHVDLSEVKRVGYVNAQDIAQDVLGRFDAGDFDVATLFYSQFVNVVSQIPTAQQIIPASFEATEGESDGAVYDYEPSEEAILADLLPRGVATQIFAALLENGASEQGARMSAMDNATRNAGDMIDKLTIEFNRSRQAVITNELIEIISGAEAL</sequence>
<evidence type="ECO:0000256" key="6">
    <source>
        <dbReference type="ARBA" id="ARBA00023065"/>
    </source>
</evidence>
<comment type="similarity">
    <text evidence="3 10">Belongs to the ATPase gamma chain family.</text>
</comment>
<comment type="function">
    <text evidence="1 10">Produces ATP from ADP in the presence of a proton gradient across the membrane. The gamma chain is believed to be important in regulating ATPase activity and the flow of protons through the CF(0) complex.</text>
</comment>
<dbReference type="InterPro" id="IPR023632">
    <property type="entry name" value="ATP_synth_F1_gsu_CS"/>
</dbReference>
<comment type="caution">
    <text evidence="11">The sequence shown here is derived from an EMBL/GenBank/DDBJ whole genome shotgun (WGS) entry which is preliminary data.</text>
</comment>
<dbReference type="GO" id="GO:0005886">
    <property type="term" value="C:plasma membrane"/>
    <property type="evidence" value="ECO:0007669"/>
    <property type="project" value="UniProtKB-SubCell"/>
</dbReference>
<keyword evidence="5 10" id="KW-0375">Hydrogen ion transport</keyword>
<dbReference type="GO" id="GO:0045259">
    <property type="term" value="C:proton-transporting ATP synthase complex"/>
    <property type="evidence" value="ECO:0007669"/>
    <property type="project" value="UniProtKB-KW"/>
</dbReference>
<evidence type="ECO:0000256" key="1">
    <source>
        <dbReference type="ARBA" id="ARBA00003456"/>
    </source>
</evidence>
<dbReference type="InterPro" id="IPR000131">
    <property type="entry name" value="ATP_synth_F1_gsu"/>
</dbReference>
<keyword evidence="7 10" id="KW-0472">Membrane</keyword>
<evidence type="ECO:0000256" key="2">
    <source>
        <dbReference type="ARBA" id="ARBA00004170"/>
    </source>
</evidence>
<keyword evidence="8 10" id="KW-0139">CF(1)</keyword>
<dbReference type="PANTHER" id="PTHR11693">
    <property type="entry name" value="ATP SYNTHASE GAMMA CHAIN"/>
    <property type="match status" value="1"/>
</dbReference>
<dbReference type="GO" id="GO:0046933">
    <property type="term" value="F:proton-transporting ATP synthase activity, rotational mechanism"/>
    <property type="evidence" value="ECO:0007669"/>
    <property type="project" value="UniProtKB-UniRule"/>
</dbReference>
<keyword evidence="10" id="KW-1003">Cell membrane</keyword>
<keyword evidence="9 10" id="KW-0066">ATP synthesis</keyword>
<dbReference type="PANTHER" id="PTHR11693:SF22">
    <property type="entry name" value="ATP SYNTHASE SUBUNIT GAMMA, MITOCHONDRIAL"/>
    <property type="match status" value="1"/>
</dbReference>
<dbReference type="NCBIfam" id="TIGR01146">
    <property type="entry name" value="ATPsyn_F1gamma"/>
    <property type="match status" value="1"/>
</dbReference>
<dbReference type="RefSeq" id="WP_157023850.1">
    <property type="nucleotide sequence ID" value="NZ_WQLV01000012.1"/>
</dbReference>
<dbReference type="EMBL" id="WQLV01000012">
    <property type="protein sequence ID" value="MVO17560.1"/>
    <property type="molecule type" value="Genomic_DNA"/>
</dbReference>
<evidence type="ECO:0000313" key="12">
    <source>
        <dbReference type="Proteomes" id="UP000478892"/>
    </source>
</evidence>
<dbReference type="SUPFAM" id="SSF52943">
    <property type="entry name" value="ATP synthase (F1-ATPase), gamma subunit"/>
    <property type="match status" value="1"/>
</dbReference>
<gene>
    <name evidence="10" type="primary">atpG</name>
    <name evidence="11" type="ORF">GO984_17230</name>
</gene>